<proteinExistence type="predicted"/>
<keyword evidence="2" id="KW-1185">Reference proteome</keyword>
<dbReference type="Proteomes" id="UP001732700">
    <property type="component" value="Chromosome 6A"/>
</dbReference>
<sequence length="924" mass="107436">MHHMDVSLGRTQVNAFERTQDISTHQSLLQSEGFGMSYTELILAAETNSQKQVSNDGFDSLFEEPMGLENKTFMIRERYSDQNIEYSNIETHEKEQVLENNYSDDEEQMGPEYCGFKGYDSDQPDEDIGGMFSEEETEPNVQSEVQPVDDETVVVIESNSALGSGIGASNIVDVEDVDDGTENLTQEDIKLYLASESVAAAERGSQEALSNHVPTINMIFDTDDQAYGFYNECNKSGPVLDKEVDEERRRKKQLRKQERTGCATPKASRQRRTNRIEITGCEAEMIITLKDSKWVVTNIELQNNHQLSPHDEIKFMRSHKHMTEQEKLYIRTFDSVNLPTRNIMAILTYLRGGKKRDVPYNKKCVSNVRTSIRNENNTNDMMQVLEYFRKRKADDPTFFYDFKLVDGNKVESIFWADGFSIKMYDLYGDCISFDTTYKTNKYNLPFAPFVGVTGHGHNCLFACAILHNETKDCFNWLFKTFEKCMGNKHPLTIITDQDVSMAQSIPACFPNSVHKNCFFHIKKKCQEKCGRVFATTPYLHAYFCDILQNSLTVSEFETLWQEMLVKYNVGHIKYFQDMWKYRTKFVPVYFKTAFFPFIHSTARKDIEEIEREQNLVTRNSEPKYWLHTELEYQAGRKYNRKIFYKFQNQMKFSTKLHVEEVEKHVRYEVYKSNMLAMKDFRSRRYVVLVNMMMQDFTCICGKFQKDGLLCGHVLRVLVHLNISELPEKYYKARWMPKERKEIRNIQFNVPRQLTQDNKHLRYSVLSRRLNDIASNGSKIDARYLMVLVDAEMIAEKLDKMAEEDELKEVQENRKGKQPVAAIDDGYRFLRDPDVAAPKGRPTGPGRQKTFMETLFSKQTITCSHCGDNDHNIATCWKLHIPQSEFQKKKPAKRKVAGSNKDSKQQGTDNKQDAKKPRITKAKKK</sequence>
<organism evidence="1 2">
    <name type="scientific">Avena sativa</name>
    <name type="common">Oat</name>
    <dbReference type="NCBI Taxonomy" id="4498"/>
    <lineage>
        <taxon>Eukaryota</taxon>
        <taxon>Viridiplantae</taxon>
        <taxon>Streptophyta</taxon>
        <taxon>Embryophyta</taxon>
        <taxon>Tracheophyta</taxon>
        <taxon>Spermatophyta</taxon>
        <taxon>Magnoliopsida</taxon>
        <taxon>Liliopsida</taxon>
        <taxon>Poales</taxon>
        <taxon>Poaceae</taxon>
        <taxon>BOP clade</taxon>
        <taxon>Pooideae</taxon>
        <taxon>Poodae</taxon>
        <taxon>Poeae</taxon>
        <taxon>Poeae Chloroplast Group 1 (Aveneae type)</taxon>
        <taxon>Aveninae</taxon>
        <taxon>Avena</taxon>
    </lineage>
</organism>
<reference evidence="1" key="2">
    <citation type="submission" date="2025-09" db="UniProtKB">
        <authorList>
            <consortium name="EnsemblPlants"/>
        </authorList>
    </citation>
    <scope>IDENTIFICATION</scope>
</reference>
<name>A0ACD5YRL1_AVESA</name>
<protein>
    <submittedName>
        <fullName evidence="1">Uncharacterized protein</fullName>
    </submittedName>
</protein>
<evidence type="ECO:0000313" key="2">
    <source>
        <dbReference type="Proteomes" id="UP001732700"/>
    </source>
</evidence>
<evidence type="ECO:0000313" key="1">
    <source>
        <dbReference type="EnsemblPlants" id="AVESA.00010b.r2.6AG1026440.1.CDS"/>
    </source>
</evidence>
<accession>A0ACD5YRL1</accession>
<dbReference type="EnsemblPlants" id="AVESA.00010b.r2.6AG1026440.1">
    <property type="protein sequence ID" value="AVESA.00010b.r2.6AG1026440.1.CDS"/>
    <property type="gene ID" value="AVESA.00010b.r2.6AG1026440"/>
</dbReference>
<reference evidence="1" key="1">
    <citation type="submission" date="2021-05" db="EMBL/GenBank/DDBJ databases">
        <authorList>
            <person name="Scholz U."/>
            <person name="Mascher M."/>
            <person name="Fiebig A."/>
        </authorList>
    </citation>
    <scope>NUCLEOTIDE SEQUENCE [LARGE SCALE GENOMIC DNA]</scope>
</reference>